<feature type="transmembrane region" description="Helical" evidence="2">
    <location>
        <begin position="68"/>
        <end position="89"/>
    </location>
</feature>
<comment type="caution">
    <text evidence="3">The sequence shown here is derived from an EMBL/GenBank/DDBJ whole genome shotgun (WGS) entry which is preliminary data.</text>
</comment>
<protein>
    <submittedName>
        <fullName evidence="3">Uncharacterized protein</fullName>
    </submittedName>
</protein>
<feature type="compositionally biased region" description="Basic and acidic residues" evidence="1">
    <location>
        <begin position="23"/>
        <end position="50"/>
    </location>
</feature>
<evidence type="ECO:0000313" key="3">
    <source>
        <dbReference type="EMBL" id="KAK8896021.1"/>
    </source>
</evidence>
<reference evidence="3 4" key="1">
    <citation type="submission" date="2024-04" db="EMBL/GenBank/DDBJ databases">
        <title>Tritrichomonas musculus Genome.</title>
        <authorList>
            <person name="Alves-Ferreira E."/>
            <person name="Grigg M."/>
            <person name="Lorenzi H."/>
            <person name="Galac M."/>
        </authorList>
    </citation>
    <scope>NUCLEOTIDE SEQUENCE [LARGE SCALE GENOMIC DNA]</scope>
    <source>
        <strain evidence="3 4">EAF2021</strain>
    </source>
</reference>
<feature type="region of interest" description="Disordered" evidence="1">
    <location>
        <begin position="22"/>
        <end position="50"/>
    </location>
</feature>
<keyword evidence="4" id="KW-1185">Reference proteome</keyword>
<evidence type="ECO:0000313" key="4">
    <source>
        <dbReference type="Proteomes" id="UP001470230"/>
    </source>
</evidence>
<keyword evidence="2" id="KW-1133">Transmembrane helix</keyword>
<dbReference type="EMBL" id="JAPFFF010000002">
    <property type="protein sequence ID" value="KAK8896021.1"/>
    <property type="molecule type" value="Genomic_DNA"/>
</dbReference>
<gene>
    <name evidence="3" type="ORF">M9Y10_013908</name>
</gene>
<dbReference type="Proteomes" id="UP001470230">
    <property type="component" value="Unassembled WGS sequence"/>
</dbReference>
<evidence type="ECO:0000256" key="2">
    <source>
        <dbReference type="SAM" id="Phobius"/>
    </source>
</evidence>
<name>A0ABR2KY35_9EUKA</name>
<accession>A0ABR2KY35</accession>
<sequence>MELYLGTEDSISQSEIQFLLEQENSKESGNEKEEKNEINETKVEEKETKDIATEPITSTVNQNKESSFGFIPIAAIAFLILAILFYFLYAKNNVQM</sequence>
<proteinExistence type="predicted"/>
<organism evidence="3 4">
    <name type="scientific">Tritrichomonas musculus</name>
    <dbReference type="NCBI Taxonomy" id="1915356"/>
    <lineage>
        <taxon>Eukaryota</taxon>
        <taxon>Metamonada</taxon>
        <taxon>Parabasalia</taxon>
        <taxon>Tritrichomonadida</taxon>
        <taxon>Tritrichomonadidae</taxon>
        <taxon>Tritrichomonas</taxon>
    </lineage>
</organism>
<keyword evidence="2" id="KW-0812">Transmembrane</keyword>
<evidence type="ECO:0000256" key="1">
    <source>
        <dbReference type="SAM" id="MobiDB-lite"/>
    </source>
</evidence>
<keyword evidence="2" id="KW-0472">Membrane</keyword>